<feature type="compositionally biased region" description="Basic and acidic residues" evidence="1">
    <location>
        <begin position="41"/>
        <end position="92"/>
    </location>
</feature>
<dbReference type="Pfam" id="PF10164">
    <property type="entry name" value="BRI3"/>
    <property type="match status" value="1"/>
</dbReference>
<gene>
    <name evidence="2" type="ORF">Fcan01_15184</name>
</gene>
<dbReference type="InterPro" id="IPR019317">
    <property type="entry name" value="BRI3"/>
</dbReference>
<dbReference type="EMBL" id="LNIX01000009">
    <property type="protein sequence ID" value="OXA50443.1"/>
    <property type="molecule type" value="Genomic_DNA"/>
</dbReference>
<feature type="compositionally biased region" description="Basic and acidic residues" evidence="1">
    <location>
        <begin position="517"/>
        <end position="528"/>
    </location>
</feature>
<comment type="caution">
    <text evidence="2">The sequence shown here is derived from an EMBL/GenBank/DDBJ whole genome shotgun (WGS) entry which is preliminary data.</text>
</comment>
<feature type="region of interest" description="Disordered" evidence="1">
    <location>
        <begin position="332"/>
        <end position="371"/>
    </location>
</feature>
<feature type="region of interest" description="Disordered" evidence="1">
    <location>
        <begin position="1"/>
        <end position="136"/>
    </location>
</feature>
<dbReference type="InterPro" id="IPR051425">
    <property type="entry name" value="Formin_Homology"/>
</dbReference>
<organism evidence="2 3">
    <name type="scientific">Folsomia candida</name>
    <name type="common">Springtail</name>
    <dbReference type="NCBI Taxonomy" id="158441"/>
    <lineage>
        <taxon>Eukaryota</taxon>
        <taxon>Metazoa</taxon>
        <taxon>Ecdysozoa</taxon>
        <taxon>Arthropoda</taxon>
        <taxon>Hexapoda</taxon>
        <taxon>Collembola</taxon>
        <taxon>Entomobryomorpha</taxon>
        <taxon>Isotomoidea</taxon>
        <taxon>Isotomidae</taxon>
        <taxon>Proisotominae</taxon>
        <taxon>Folsomia</taxon>
    </lineage>
</organism>
<feature type="compositionally biased region" description="Basic and acidic residues" evidence="1">
    <location>
        <begin position="110"/>
        <end position="131"/>
    </location>
</feature>
<feature type="compositionally biased region" description="Polar residues" evidence="1">
    <location>
        <begin position="498"/>
        <end position="512"/>
    </location>
</feature>
<evidence type="ECO:0000256" key="1">
    <source>
        <dbReference type="SAM" id="MobiDB-lite"/>
    </source>
</evidence>
<dbReference type="PANTHER" id="PTHR45725:SF18">
    <property type="entry name" value="ORC1-LIKE AAA ATPASE DOMAIN-CONTAINING PROTEIN"/>
    <property type="match status" value="1"/>
</dbReference>
<feature type="region of interest" description="Disordered" evidence="1">
    <location>
        <begin position="464"/>
        <end position="538"/>
    </location>
</feature>
<reference evidence="2 3" key="1">
    <citation type="submission" date="2015-12" db="EMBL/GenBank/DDBJ databases">
        <title>The genome of Folsomia candida.</title>
        <authorList>
            <person name="Faddeeva A."/>
            <person name="Derks M.F."/>
            <person name="Anvar Y."/>
            <person name="Smit S."/>
            <person name="Van Straalen N."/>
            <person name="Roelofs D."/>
        </authorList>
    </citation>
    <scope>NUCLEOTIDE SEQUENCE [LARGE SCALE GENOMIC DNA]</scope>
    <source>
        <strain evidence="2 3">VU population</strain>
        <tissue evidence="2">Whole body</tissue>
    </source>
</reference>
<dbReference type="Proteomes" id="UP000198287">
    <property type="component" value="Unassembled WGS sequence"/>
</dbReference>
<feature type="compositionally biased region" description="Polar residues" evidence="1">
    <location>
        <begin position="332"/>
        <end position="343"/>
    </location>
</feature>
<evidence type="ECO:0000313" key="3">
    <source>
        <dbReference type="Proteomes" id="UP000198287"/>
    </source>
</evidence>
<keyword evidence="3" id="KW-1185">Reference proteome</keyword>
<proteinExistence type="predicted"/>
<evidence type="ECO:0000313" key="2">
    <source>
        <dbReference type="EMBL" id="OXA50443.1"/>
    </source>
</evidence>
<dbReference type="PANTHER" id="PTHR45725">
    <property type="entry name" value="FORMIN HOMOLOGY 2 FAMILY MEMBER"/>
    <property type="match status" value="1"/>
</dbReference>
<feature type="region of interest" description="Disordered" evidence="1">
    <location>
        <begin position="307"/>
        <end position="326"/>
    </location>
</feature>
<protein>
    <submittedName>
        <fullName evidence="2">Uncharacterized protein</fullName>
    </submittedName>
</protein>
<name>A0A226DYS8_FOLCA</name>
<sequence length="598" mass="67005">MERKHHTDHERGRKSETHGHATDQHHRGSHDQGGRRNSHPPPREQQHRRESHGHDRRDSHDHDYDRRQSHDHDHDRRDSHDHDHDHHYHNNNEDDLGEEHDYRSLRKKDSKGYIEEREYYERRRSDQKDAAHPNPNMMMANVPLPLRHEDDVRDNHGNPIVNVHVPIPPPPAQLGPLPQLQPIQPIETDYPGHHHERWYFFWPPGGQPPPESAAGAMPPPGVGQLPPTGVPQLPPGSFPAAAPPLSLPVAQIPPGGQFPLGNLPMQYQPQQPYVAPPAAGREDELGVRPSTAVQNLPQGVAVAPIVQQTPQPKPPPPPPPQQDPNALWARQSTAMSHLPSSPQRPAAYHPQIQHRPSIPTSPPPRTVKPVAQQTRPYVEKLESINEMDENTQTSNVLFSPTAEPSRVGGLVVLGHGGHGRGRYVQNYNIRDEAATLPDILNKRDMQLQFRDVLENQPRYKDAELSPIFIDNGNQPPPLLRRSSPEIVIPPPKKPNPDKSASSFNNNNPSTILPTEEPQQKGRSMEKRVTKPNTKKKSSLADICPNCGIGYFRTRLTTAAYLSAILLFPIGTLACLARKCCTAEACTYCGHYGPNESRL</sequence>
<dbReference type="AlphaFoldDB" id="A0A226DYS8"/>
<accession>A0A226DYS8</accession>
<feature type="compositionally biased region" description="Basic and acidic residues" evidence="1">
    <location>
        <begin position="1"/>
        <end position="34"/>
    </location>
</feature>
<feature type="compositionally biased region" description="Pro residues" evidence="1">
    <location>
        <begin position="311"/>
        <end position="322"/>
    </location>
</feature>